<dbReference type="PANTHER" id="PTHR32235:SF1">
    <property type="entry name" value="NON-HOMOLOGOUS END-JOINING FACTOR 1"/>
    <property type="match status" value="1"/>
</dbReference>
<evidence type="ECO:0000256" key="1">
    <source>
        <dbReference type="ARBA" id="ARBA00004123"/>
    </source>
</evidence>
<evidence type="ECO:0000256" key="4">
    <source>
        <dbReference type="ARBA" id="ARBA00023204"/>
    </source>
</evidence>
<reference evidence="10" key="2">
    <citation type="journal article" date="2007" name="PLoS Biol.">
        <title>Survey sequencing and comparative analysis of the elephant shark (Callorhinchus milii) genome.</title>
        <authorList>
            <person name="Venkatesh B."/>
            <person name="Kirkness E.F."/>
            <person name="Loh Y.H."/>
            <person name="Halpern A.L."/>
            <person name="Lee A.P."/>
            <person name="Johnson J."/>
            <person name="Dandona N."/>
            <person name="Viswanathan L.D."/>
            <person name="Tay A."/>
            <person name="Venter J.C."/>
            <person name="Strausberg R.L."/>
            <person name="Brenner S."/>
        </authorList>
    </citation>
    <scope>NUCLEOTIDE SEQUENCE [LARGE SCALE GENOMIC DNA]</scope>
</reference>
<dbReference type="InterPro" id="IPR052287">
    <property type="entry name" value="NHEJ_factor"/>
</dbReference>
<dbReference type="STRING" id="7868.ENSCMIP00000037469"/>
<evidence type="ECO:0000256" key="3">
    <source>
        <dbReference type="ARBA" id="ARBA00023125"/>
    </source>
</evidence>
<dbReference type="GO" id="GO:0006303">
    <property type="term" value="P:double-strand break repair via nonhomologous end joining"/>
    <property type="evidence" value="ECO:0007669"/>
    <property type="project" value="UniProtKB-ARBA"/>
</dbReference>
<dbReference type="PANTHER" id="PTHR32235">
    <property type="entry name" value="NON-HOMOLOGOUS END-JOINING FACTOR 1"/>
    <property type="match status" value="1"/>
</dbReference>
<reference evidence="9" key="5">
    <citation type="submission" date="2025-09" db="UniProtKB">
        <authorList>
            <consortium name="Ensembl"/>
        </authorList>
    </citation>
    <scope>IDENTIFICATION</scope>
</reference>
<feature type="domain" description="XLF-like N-terminal" evidence="8">
    <location>
        <begin position="15"/>
        <end position="106"/>
    </location>
</feature>
<keyword evidence="5" id="KW-0539">Nucleus</keyword>
<evidence type="ECO:0000256" key="2">
    <source>
        <dbReference type="ARBA" id="ARBA00022763"/>
    </source>
</evidence>
<comment type="subcellular location">
    <subcellularLocation>
        <location evidence="1">Nucleus</location>
    </subcellularLocation>
</comment>
<dbReference type="Proteomes" id="UP000314986">
    <property type="component" value="Unassembled WGS sequence"/>
</dbReference>
<dbReference type="GO" id="GO:0032807">
    <property type="term" value="C:DNA ligase IV complex"/>
    <property type="evidence" value="ECO:0007669"/>
    <property type="project" value="TreeGrafter"/>
</dbReference>
<proteinExistence type="inferred from homology"/>
<dbReference type="Ensembl" id="ENSCMIT00000038012.1">
    <property type="protein sequence ID" value="ENSCMIP00000037469.1"/>
    <property type="gene ID" value="ENSCMIG00000015757.1"/>
</dbReference>
<evidence type="ECO:0000259" key="8">
    <source>
        <dbReference type="Pfam" id="PF09302"/>
    </source>
</evidence>
<evidence type="ECO:0000256" key="7">
    <source>
        <dbReference type="ARBA" id="ARBA00044529"/>
    </source>
</evidence>
<protein>
    <recommendedName>
        <fullName evidence="7">Non-homologous end-joining factor 1</fullName>
    </recommendedName>
</protein>
<reference evidence="10" key="3">
    <citation type="journal article" date="2014" name="Nature">
        <title>Elephant shark genome provides unique insights into gnathostome evolution.</title>
        <authorList>
            <consortium name="International Elephant Shark Genome Sequencing Consortium"/>
            <person name="Venkatesh B."/>
            <person name="Lee A.P."/>
            <person name="Ravi V."/>
            <person name="Maurya A.K."/>
            <person name="Lian M.M."/>
            <person name="Swann J.B."/>
            <person name="Ohta Y."/>
            <person name="Flajnik M.F."/>
            <person name="Sutoh Y."/>
            <person name="Kasahara M."/>
            <person name="Hoon S."/>
            <person name="Gangu V."/>
            <person name="Roy S.W."/>
            <person name="Irimia M."/>
            <person name="Korzh V."/>
            <person name="Kondrychyn I."/>
            <person name="Lim Z.W."/>
            <person name="Tay B.H."/>
            <person name="Tohari S."/>
            <person name="Kong K.W."/>
            <person name="Ho S."/>
            <person name="Lorente-Galdos B."/>
            <person name="Quilez J."/>
            <person name="Marques-Bonet T."/>
            <person name="Raney B.J."/>
            <person name="Ingham P.W."/>
            <person name="Tay A."/>
            <person name="Hillier L.W."/>
            <person name="Minx P."/>
            <person name="Boehm T."/>
            <person name="Wilson R.K."/>
            <person name="Brenner S."/>
            <person name="Warren W.C."/>
        </authorList>
    </citation>
    <scope>NUCLEOTIDE SEQUENCE [LARGE SCALE GENOMIC DNA]</scope>
</reference>
<comment type="similarity">
    <text evidence="6">Belongs to the XRCC4-XLF family. XLF subfamily.</text>
</comment>
<dbReference type="CDD" id="cd22285">
    <property type="entry name" value="HD_XLF_N"/>
    <property type="match status" value="1"/>
</dbReference>
<name>A0A4W3J323_CALMI</name>
<evidence type="ECO:0000313" key="9">
    <source>
        <dbReference type="Ensembl" id="ENSCMIP00000037469.1"/>
    </source>
</evidence>
<keyword evidence="4" id="KW-0234">DNA repair</keyword>
<evidence type="ECO:0000256" key="5">
    <source>
        <dbReference type="ARBA" id="ARBA00023242"/>
    </source>
</evidence>
<dbReference type="GO" id="GO:0045027">
    <property type="term" value="F:DNA end binding"/>
    <property type="evidence" value="ECO:0007669"/>
    <property type="project" value="TreeGrafter"/>
</dbReference>
<dbReference type="InterPro" id="IPR038051">
    <property type="entry name" value="XRCC4-like_N_sf"/>
</dbReference>
<evidence type="ECO:0000256" key="6">
    <source>
        <dbReference type="ARBA" id="ARBA00025747"/>
    </source>
</evidence>
<sequence length="157" mass="17609">MSRAEGISDDLLPQPWVSVCVGDAAFLLKACFREASYTLMLSDLVSVWWEEMTSDNIRQRSQVSLSSLYTVCPHSQVRVTDTVTLLYTVLRSELSGVPFYWAFHCSEAPISMVRTHLNTTPSHPVAVHIARLFAHKIHSHYTLQVESCSSVVRALAL</sequence>
<keyword evidence="10" id="KW-1185">Reference proteome</keyword>
<organism evidence="9 10">
    <name type="scientific">Callorhinchus milii</name>
    <name type="common">Ghost shark</name>
    <dbReference type="NCBI Taxonomy" id="7868"/>
    <lineage>
        <taxon>Eukaryota</taxon>
        <taxon>Metazoa</taxon>
        <taxon>Chordata</taxon>
        <taxon>Craniata</taxon>
        <taxon>Vertebrata</taxon>
        <taxon>Chondrichthyes</taxon>
        <taxon>Holocephali</taxon>
        <taxon>Chimaeriformes</taxon>
        <taxon>Callorhinchidae</taxon>
        <taxon>Callorhinchus</taxon>
    </lineage>
</organism>
<evidence type="ECO:0000313" key="10">
    <source>
        <dbReference type="Proteomes" id="UP000314986"/>
    </source>
</evidence>
<dbReference type="InterPro" id="IPR015381">
    <property type="entry name" value="XLF-like_N"/>
</dbReference>
<dbReference type="OMA" id="WIPICID"/>
<keyword evidence="2" id="KW-0227">DNA damage</keyword>
<keyword evidence="3" id="KW-0238">DNA-binding</keyword>
<dbReference type="Gene3D" id="2.170.210.10">
    <property type="entry name" value="DNA double-strand break repair and VJ recombination XRCC4, N-terminal"/>
    <property type="match status" value="2"/>
</dbReference>
<accession>A0A4W3J323</accession>
<dbReference type="AlphaFoldDB" id="A0A4W3J323"/>
<dbReference type="Pfam" id="PF09302">
    <property type="entry name" value="XLF"/>
    <property type="match status" value="1"/>
</dbReference>
<reference evidence="9" key="4">
    <citation type="submission" date="2025-08" db="UniProtKB">
        <authorList>
            <consortium name="Ensembl"/>
        </authorList>
    </citation>
    <scope>IDENTIFICATION</scope>
</reference>
<dbReference type="InParanoid" id="A0A4W3J323"/>
<reference evidence="10" key="1">
    <citation type="journal article" date="2006" name="Science">
        <title>Ancient noncoding elements conserved in the human genome.</title>
        <authorList>
            <person name="Venkatesh B."/>
            <person name="Kirkness E.F."/>
            <person name="Loh Y.H."/>
            <person name="Halpern A.L."/>
            <person name="Lee A.P."/>
            <person name="Johnson J."/>
            <person name="Dandona N."/>
            <person name="Viswanathan L.D."/>
            <person name="Tay A."/>
            <person name="Venter J.C."/>
            <person name="Strausberg R.L."/>
            <person name="Brenner S."/>
        </authorList>
    </citation>
    <scope>NUCLEOTIDE SEQUENCE [LARGE SCALE GENOMIC DNA]</scope>
</reference>
<dbReference type="GeneTree" id="ENSGT01040000242059"/>